<evidence type="ECO:0000313" key="1">
    <source>
        <dbReference type="EMBL" id="RXI04821.1"/>
    </source>
</evidence>
<evidence type="ECO:0000313" key="2">
    <source>
        <dbReference type="Proteomes" id="UP000290289"/>
    </source>
</evidence>
<dbReference type="EMBL" id="RDQH01000329">
    <property type="protein sequence ID" value="RXI04821.1"/>
    <property type="molecule type" value="Genomic_DNA"/>
</dbReference>
<comment type="caution">
    <text evidence="1">The sequence shown here is derived from an EMBL/GenBank/DDBJ whole genome shotgun (WGS) entry which is preliminary data.</text>
</comment>
<reference evidence="1 2" key="1">
    <citation type="submission" date="2018-10" db="EMBL/GenBank/DDBJ databases">
        <title>A high-quality apple genome assembly.</title>
        <authorList>
            <person name="Hu J."/>
        </authorList>
    </citation>
    <scope>NUCLEOTIDE SEQUENCE [LARGE SCALE GENOMIC DNA]</scope>
    <source>
        <strain evidence="2">cv. HFTH1</strain>
        <tissue evidence="1">Young leaf</tissue>
    </source>
</reference>
<accession>A0A498KBL4</accession>
<organism evidence="1 2">
    <name type="scientific">Malus domestica</name>
    <name type="common">Apple</name>
    <name type="synonym">Pyrus malus</name>
    <dbReference type="NCBI Taxonomy" id="3750"/>
    <lineage>
        <taxon>Eukaryota</taxon>
        <taxon>Viridiplantae</taxon>
        <taxon>Streptophyta</taxon>
        <taxon>Embryophyta</taxon>
        <taxon>Tracheophyta</taxon>
        <taxon>Spermatophyta</taxon>
        <taxon>Magnoliopsida</taxon>
        <taxon>eudicotyledons</taxon>
        <taxon>Gunneridae</taxon>
        <taxon>Pentapetalae</taxon>
        <taxon>rosids</taxon>
        <taxon>fabids</taxon>
        <taxon>Rosales</taxon>
        <taxon>Rosaceae</taxon>
        <taxon>Amygdaloideae</taxon>
        <taxon>Maleae</taxon>
        <taxon>Malus</taxon>
    </lineage>
</organism>
<name>A0A498KBL4_MALDO</name>
<protein>
    <submittedName>
        <fullName evidence="1">Uncharacterized protein</fullName>
    </submittedName>
</protein>
<proteinExistence type="predicted"/>
<dbReference type="Proteomes" id="UP000290289">
    <property type="component" value="Chromosome 3"/>
</dbReference>
<dbReference type="AlphaFoldDB" id="A0A498KBL4"/>
<keyword evidence="2" id="KW-1185">Reference proteome</keyword>
<gene>
    <name evidence="1" type="ORF">DVH24_039095</name>
</gene>
<sequence>MPYAVLARVGKDFVPLEFLFYLIRARTFSHWRMPCAVLALAVEDLELLEHLMPYAVLARAGEDFEPLE</sequence>